<protein>
    <submittedName>
        <fullName evidence="7">UDP-N-acetylglucosamine--LPS N-acetylglucosamine transferase</fullName>
    </submittedName>
</protein>
<name>A0A1D7XGV7_9CLOT</name>
<comment type="similarity">
    <text evidence="2">Belongs to the glycosyltransferase 28 family.</text>
</comment>
<reference evidence="8" key="1">
    <citation type="submission" date="2016-09" db="EMBL/GenBank/DDBJ databases">
        <title>Genomics of Clostridium taeniosporum, an organism which forms endospores with ribbon-like appendages.</title>
        <authorList>
            <person name="Walker J.R."/>
        </authorList>
    </citation>
    <scope>NUCLEOTIDE SEQUENCE [LARGE SCALE GENOMIC DNA]</scope>
    <source>
        <strain evidence="8">1/k</strain>
    </source>
</reference>
<dbReference type="Proteomes" id="UP000094652">
    <property type="component" value="Chromosome"/>
</dbReference>
<dbReference type="PANTHER" id="PTHR43025:SF3">
    <property type="entry name" value="MONOGALACTOSYLDIACYLGLYCEROL SYNTHASE 1, CHLOROPLASTIC"/>
    <property type="match status" value="1"/>
</dbReference>
<keyword evidence="4 7" id="KW-0808">Transferase</keyword>
<evidence type="ECO:0000256" key="2">
    <source>
        <dbReference type="ARBA" id="ARBA00006962"/>
    </source>
</evidence>
<gene>
    <name evidence="7" type="ORF">BGI42_02160</name>
</gene>
<dbReference type="GO" id="GO:0016020">
    <property type="term" value="C:membrane"/>
    <property type="evidence" value="ECO:0007669"/>
    <property type="project" value="UniProtKB-SubCell"/>
</dbReference>
<dbReference type="EMBL" id="CP017253">
    <property type="protein sequence ID" value="AOR22587.1"/>
    <property type="molecule type" value="Genomic_DNA"/>
</dbReference>
<dbReference type="STRING" id="394958.BGI42_02160"/>
<comment type="subcellular location">
    <subcellularLocation>
        <location evidence="1">Membrane</location>
    </subcellularLocation>
</comment>
<evidence type="ECO:0000313" key="8">
    <source>
        <dbReference type="Proteomes" id="UP000094652"/>
    </source>
</evidence>
<dbReference type="Gene3D" id="3.40.50.2000">
    <property type="entry name" value="Glycogen Phosphorylase B"/>
    <property type="match status" value="1"/>
</dbReference>
<evidence type="ECO:0000313" key="7">
    <source>
        <dbReference type="EMBL" id="AOR22587.1"/>
    </source>
</evidence>
<dbReference type="GO" id="GO:0009247">
    <property type="term" value="P:glycolipid biosynthetic process"/>
    <property type="evidence" value="ECO:0007669"/>
    <property type="project" value="InterPro"/>
</dbReference>
<dbReference type="InterPro" id="IPR007235">
    <property type="entry name" value="Glyco_trans_28_C"/>
</dbReference>
<dbReference type="InterPro" id="IPR009695">
    <property type="entry name" value="Diacylglyc_glucosyltr_N"/>
</dbReference>
<dbReference type="Pfam" id="PF06925">
    <property type="entry name" value="MGDG_synth"/>
    <property type="match status" value="1"/>
</dbReference>
<feature type="domain" description="Diacylglycerol glucosyltransferase N-terminal" evidence="6">
    <location>
        <begin position="15"/>
        <end position="176"/>
    </location>
</feature>
<dbReference type="GO" id="GO:0016758">
    <property type="term" value="F:hexosyltransferase activity"/>
    <property type="evidence" value="ECO:0007669"/>
    <property type="project" value="InterPro"/>
</dbReference>
<evidence type="ECO:0000256" key="1">
    <source>
        <dbReference type="ARBA" id="ARBA00004370"/>
    </source>
</evidence>
<dbReference type="AlphaFoldDB" id="A0A1D7XGV7"/>
<organism evidence="7 8">
    <name type="scientific">Clostridium taeniosporum</name>
    <dbReference type="NCBI Taxonomy" id="394958"/>
    <lineage>
        <taxon>Bacteria</taxon>
        <taxon>Bacillati</taxon>
        <taxon>Bacillota</taxon>
        <taxon>Clostridia</taxon>
        <taxon>Eubacteriales</taxon>
        <taxon>Clostridiaceae</taxon>
        <taxon>Clostridium</taxon>
    </lineage>
</organism>
<sequence length="367" mass="41762">MKKVLILTTSTGQGHNQAADSISDSFKNSGYEAVKYDFLYKGSKFLNDLIVTSYEILASKFPYFYGLFYKITNNKFTNSFLKIIFFFTKKKLFKLINDTKPDIIVATHALSINIVTSFKKQGLNIPYILIVTDFKAHYTYINKYVDAYITGSDYTKKSLIDKGINPDIIYPIGIPVKEIFYNKNNSVKNLNDEYFNLLLMSGSLGLNTISLVLKELLKNRNKLRITVVCGKNKKLEKSLSDYCNNHSYKNKKLHILGFTNDIPTLMDYCDVIISKPGGLTVTESIIKNIPLIIPFAIPGQEMENTDFLVQSGYSIYVKDLTKINSTVDYLINNPHKLKSLKDKLVLQASKYNLDEIVNVAENLTNKK</sequence>
<evidence type="ECO:0000256" key="4">
    <source>
        <dbReference type="ARBA" id="ARBA00022679"/>
    </source>
</evidence>
<keyword evidence="8" id="KW-1185">Reference proteome</keyword>
<evidence type="ECO:0000259" key="6">
    <source>
        <dbReference type="Pfam" id="PF06925"/>
    </source>
</evidence>
<dbReference type="Pfam" id="PF04101">
    <property type="entry name" value="Glyco_tran_28_C"/>
    <property type="match status" value="1"/>
</dbReference>
<evidence type="ECO:0000259" key="5">
    <source>
        <dbReference type="Pfam" id="PF04101"/>
    </source>
</evidence>
<dbReference type="InterPro" id="IPR050519">
    <property type="entry name" value="Glycosyltransf_28_UgtP"/>
</dbReference>
<proteinExistence type="inferred from homology"/>
<dbReference type="PANTHER" id="PTHR43025">
    <property type="entry name" value="MONOGALACTOSYLDIACYLGLYCEROL SYNTHASE"/>
    <property type="match status" value="1"/>
</dbReference>
<dbReference type="KEGG" id="ctae:BGI42_02160"/>
<keyword evidence="3" id="KW-0328">Glycosyltransferase</keyword>
<accession>A0A1D7XGV7</accession>
<feature type="domain" description="Glycosyl transferase family 28 C-terminal" evidence="5">
    <location>
        <begin position="197"/>
        <end position="344"/>
    </location>
</feature>
<dbReference type="SUPFAM" id="SSF53756">
    <property type="entry name" value="UDP-Glycosyltransferase/glycogen phosphorylase"/>
    <property type="match status" value="1"/>
</dbReference>
<evidence type="ECO:0000256" key="3">
    <source>
        <dbReference type="ARBA" id="ARBA00022676"/>
    </source>
</evidence>
<dbReference type="RefSeq" id="WP_069678748.1">
    <property type="nucleotide sequence ID" value="NZ_CP017253.2"/>
</dbReference>
<dbReference type="OrthoDB" id="9815663at2"/>